<accession>A0A4Y7IB25</accession>
<evidence type="ECO:0000259" key="6">
    <source>
        <dbReference type="PROSITE" id="PS50836"/>
    </source>
</evidence>
<sequence>MSSASQSIWILWFISTSLFFRVVSAQTCSNYTFSSNKLFRSCSNLPYLNANLHWNYIASTKKIEIAYRAPQTSNEWIAWGVNPTGTGMAGSQVIVAFRHSNGSMIAYPTQLKSYKPSMQPGSLSFPVSNIKTEYSSNEIMIFAVIGPMDNSNVNHVWQAGSSVSNDVPLMHPASGDNVQSHGSVDFLSG</sequence>
<dbReference type="AlphaFoldDB" id="A0A4Y7IB25"/>
<dbReference type="Pfam" id="PF04526">
    <property type="entry name" value="DUF568"/>
    <property type="match status" value="1"/>
</dbReference>
<comment type="subcellular location">
    <subcellularLocation>
        <location evidence="1">Membrane</location>
    </subcellularLocation>
</comment>
<protein>
    <recommendedName>
        <fullName evidence="6">DOMON domain-containing protein</fullName>
    </recommendedName>
</protein>
<dbReference type="OMA" id="NEWIAWG"/>
<dbReference type="Gramene" id="RZC46117">
    <property type="protein sequence ID" value="RZC46117"/>
    <property type="gene ID" value="C5167_039062"/>
</dbReference>
<keyword evidence="4" id="KW-0472">Membrane</keyword>
<dbReference type="PANTHER" id="PTHR23130:SF159">
    <property type="entry name" value="OS08G0335600 PROTEIN"/>
    <property type="match status" value="1"/>
</dbReference>
<gene>
    <name evidence="7" type="ORF">C5167_039062</name>
</gene>
<evidence type="ECO:0000313" key="8">
    <source>
        <dbReference type="Proteomes" id="UP000316621"/>
    </source>
</evidence>
<proteinExistence type="predicted"/>
<feature type="signal peptide" evidence="5">
    <location>
        <begin position="1"/>
        <end position="25"/>
    </location>
</feature>
<dbReference type="InterPro" id="IPR045265">
    <property type="entry name" value="AIR12_DOMON"/>
</dbReference>
<dbReference type="STRING" id="3469.A0A4Y7IB25"/>
<evidence type="ECO:0000256" key="5">
    <source>
        <dbReference type="SAM" id="SignalP"/>
    </source>
</evidence>
<keyword evidence="8" id="KW-1185">Reference proteome</keyword>
<evidence type="ECO:0000256" key="2">
    <source>
        <dbReference type="ARBA" id="ARBA00022448"/>
    </source>
</evidence>
<evidence type="ECO:0000313" key="7">
    <source>
        <dbReference type="EMBL" id="RZC46117.1"/>
    </source>
</evidence>
<evidence type="ECO:0000256" key="3">
    <source>
        <dbReference type="ARBA" id="ARBA00022729"/>
    </source>
</evidence>
<dbReference type="PROSITE" id="PS50836">
    <property type="entry name" value="DOMON"/>
    <property type="match status" value="1"/>
</dbReference>
<reference evidence="7 8" key="1">
    <citation type="journal article" date="2018" name="Science">
        <title>The opium poppy genome and morphinan production.</title>
        <authorList>
            <person name="Guo L."/>
            <person name="Winzer T."/>
            <person name="Yang X."/>
            <person name="Li Y."/>
            <person name="Ning Z."/>
            <person name="He Z."/>
            <person name="Teodor R."/>
            <person name="Lu Y."/>
            <person name="Bowser T.A."/>
            <person name="Graham I.A."/>
            <person name="Ye K."/>
        </authorList>
    </citation>
    <scope>NUCLEOTIDE SEQUENCE [LARGE SCALE GENOMIC DNA]</scope>
    <source>
        <strain evidence="8">cv. HN1</strain>
        <tissue evidence="7">Leaves</tissue>
    </source>
</reference>
<evidence type="ECO:0000256" key="4">
    <source>
        <dbReference type="ARBA" id="ARBA00023136"/>
    </source>
</evidence>
<feature type="chain" id="PRO_5021250189" description="DOMON domain-containing protein" evidence="5">
    <location>
        <begin position="26"/>
        <end position="189"/>
    </location>
</feature>
<evidence type="ECO:0000256" key="1">
    <source>
        <dbReference type="ARBA" id="ARBA00004370"/>
    </source>
</evidence>
<keyword evidence="2" id="KW-0813">Transport</keyword>
<organism evidence="7 8">
    <name type="scientific">Papaver somniferum</name>
    <name type="common">Opium poppy</name>
    <dbReference type="NCBI Taxonomy" id="3469"/>
    <lineage>
        <taxon>Eukaryota</taxon>
        <taxon>Viridiplantae</taxon>
        <taxon>Streptophyta</taxon>
        <taxon>Embryophyta</taxon>
        <taxon>Tracheophyta</taxon>
        <taxon>Spermatophyta</taxon>
        <taxon>Magnoliopsida</taxon>
        <taxon>Ranunculales</taxon>
        <taxon>Papaveraceae</taxon>
        <taxon>Papaveroideae</taxon>
        <taxon>Papaver</taxon>
    </lineage>
</organism>
<keyword evidence="3 5" id="KW-0732">Signal</keyword>
<dbReference type="InterPro" id="IPR005018">
    <property type="entry name" value="DOMON_domain"/>
</dbReference>
<dbReference type="PANTHER" id="PTHR23130">
    <property type="entry name" value="CYTOCHROME B561 AND DOMON DOMAIN-CONTAINING PROTEIN"/>
    <property type="match status" value="1"/>
</dbReference>
<name>A0A4Y7IB25_PAPSO</name>
<dbReference type="OrthoDB" id="19261at2759"/>
<feature type="domain" description="DOMON" evidence="6">
    <location>
        <begin position="48"/>
        <end position="175"/>
    </location>
</feature>
<dbReference type="CDD" id="cd09629">
    <property type="entry name" value="DOMON_CIL1_like"/>
    <property type="match status" value="1"/>
</dbReference>
<dbReference type="EMBL" id="CM010715">
    <property type="protein sequence ID" value="RZC46117.1"/>
    <property type="molecule type" value="Genomic_DNA"/>
</dbReference>
<dbReference type="Proteomes" id="UP000316621">
    <property type="component" value="Chromosome 1"/>
</dbReference>
<dbReference type="GO" id="GO:0016020">
    <property type="term" value="C:membrane"/>
    <property type="evidence" value="ECO:0007669"/>
    <property type="project" value="UniProtKB-SubCell"/>
</dbReference>